<dbReference type="OrthoDB" id="6161447at2759"/>
<evidence type="ECO:0000313" key="1">
    <source>
        <dbReference type="EMBL" id="CAG2227524.1"/>
    </source>
</evidence>
<dbReference type="AlphaFoldDB" id="A0A8S3TAD2"/>
<proteinExistence type="predicted"/>
<keyword evidence="2" id="KW-1185">Reference proteome</keyword>
<dbReference type="EMBL" id="CAJPWZ010001966">
    <property type="protein sequence ID" value="CAG2227524.1"/>
    <property type="molecule type" value="Genomic_DNA"/>
</dbReference>
<comment type="caution">
    <text evidence="1">The sequence shown here is derived from an EMBL/GenBank/DDBJ whole genome shotgun (WGS) entry which is preliminary data.</text>
</comment>
<protein>
    <recommendedName>
        <fullName evidence="3">Serine protease</fullName>
    </recommendedName>
</protein>
<accession>A0A8S3TAD2</accession>
<name>A0A8S3TAD2_MYTED</name>
<evidence type="ECO:0008006" key="3">
    <source>
        <dbReference type="Google" id="ProtNLM"/>
    </source>
</evidence>
<dbReference type="Proteomes" id="UP000683360">
    <property type="component" value="Unassembled WGS sequence"/>
</dbReference>
<evidence type="ECO:0000313" key="2">
    <source>
        <dbReference type="Proteomes" id="UP000683360"/>
    </source>
</evidence>
<reference evidence="1" key="1">
    <citation type="submission" date="2021-03" db="EMBL/GenBank/DDBJ databases">
        <authorList>
            <person name="Bekaert M."/>
        </authorList>
    </citation>
    <scope>NUCLEOTIDE SEQUENCE</scope>
</reference>
<gene>
    <name evidence="1" type="ORF">MEDL_40539</name>
</gene>
<organism evidence="1 2">
    <name type="scientific">Mytilus edulis</name>
    <name type="common">Blue mussel</name>
    <dbReference type="NCBI Taxonomy" id="6550"/>
    <lineage>
        <taxon>Eukaryota</taxon>
        <taxon>Metazoa</taxon>
        <taxon>Spiralia</taxon>
        <taxon>Lophotrochozoa</taxon>
        <taxon>Mollusca</taxon>
        <taxon>Bivalvia</taxon>
        <taxon>Autobranchia</taxon>
        <taxon>Pteriomorphia</taxon>
        <taxon>Mytilida</taxon>
        <taxon>Mytiloidea</taxon>
        <taxon>Mytilidae</taxon>
        <taxon>Mytilinae</taxon>
        <taxon>Mytilus</taxon>
    </lineage>
</organism>
<sequence length="293" mass="33454">MQLRKSLEKQFSWFCSTNVTINILVPRANKEIVNNFAGLPIKQILYNTEAFEEAQAISEERNKHVKLFESNINFHVPGQLAEELFNNHRRLTLVCPSKVKSLYFQHLPTFRNCSCIQLYCLVKGAIPIGETHFLCELQGIPTDVIEGFPRFASKHIRLGDSVTNTKVKGTLGGFCLFYGREAFLTCAHTMMDWDVLLSTGNKHHKQSESIYFHTGEQILDETLLCGKVVNHSFTHHNPREISTDVVLIEIGNGISVSVDDYANTKGKRQLHYTDLGKIKDHLSRFNVRYLTLR</sequence>